<proteinExistence type="predicted"/>
<evidence type="ECO:0000313" key="6">
    <source>
        <dbReference type="Proteomes" id="UP000004509"/>
    </source>
</evidence>
<comment type="catalytic activity">
    <reaction evidence="2">
        <text>2 GTP = 3',3'-c-di-GMP + 2 diphosphate</text>
        <dbReference type="Rhea" id="RHEA:24898"/>
        <dbReference type="ChEBI" id="CHEBI:33019"/>
        <dbReference type="ChEBI" id="CHEBI:37565"/>
        <dbReference type="ChEBI" id="CHEBI:58805"/>
        <dbReference type="EC" id="2.7.7.65"/>
    </reaction>
</comment>
<dbReference type="SUPFAM" id="SSF55073">
    <property type="entry name" value="Nucleotide cyclase"/>
    <property type="match status" value="1"/>
</dbReference>
<organism evidence="5 6">
    <name type="scientific">Treponema vincentii ATCC 35580</name>
    <dbReference type="NCBI Taxonomy" id="596324"/>
    <lineage>
        <taxon>Bacteria</taxon>
        <taxon>Pseudomonadati</taxon>
        <taxon>Spirochaetota</taxon>
        <taxon>Spirochaetia</taxon>
        <taxon>Spirochaetales</taxon>
        <taxon>Treponemataceae</taxon>
        <taxon>Treponema</taxon>
    </lineage>
</organism>
<feature type="domain" description="Cyclic nucleotide-binding" evidence="3">
    <location>
        <begin position="17"/>
        <end position="136"/>
    </location>
</feature>
<dbReference type="RefSeq" id="WP_006187629.1">
    <property type="nucleotide sequence ID" value="NZ_ACYH01000011.1"/>
</dbReference>
<dbReference type="PANTHER" id="PTHR45138">
    <property type="entry name" value="REGULATORY COMPONENTS OF SENSORY TRANSDUCTION SYSTEM"/>
    <property type="match status" value="1"/>
</dbReference>
<evidence type="ECO:0000313" key="5">
    <source>
        <dbReference type="EMBL" id="EEV21300.1"/>
    </source>
</evidence>
<dbReference type="eggNOG" id="COG0664">
    <property type="taxonomic scope" value="Bacteria"/>
</dbReference>
<dbReference type="InterPro" id="IPR000160">
    <property type="entry name" value="GGDEF_dom"/>
</dbReference>
<dbReference type="EMBL" id="ACYH01000011">
    <property type="protein sequence ID" value="EEV21300.1"/>
    <property type="molecule type" value="Genomic_DNA"/>
</dbReference>
<comment type="caution">
    <text evidence="5">The sequence shown here is derived from an EMBL/GenBank/DDBJ whole genome shotgun (WGS) entry which is preliminary data.</text>
</comment>
<dbReference type="InterPro" id="IPR000595">
    <property type="entry name" value="cNMP-bd_dom"/>
</dbReference>
<reference evidence="5 6" key="1">
    <citation type="submission" date="2009-07" db="EMBL/GenBank/DDBJ databases">
        <authorList>
            <person name="Madupu R."/>
            <person name="Sebastian Y."/>
            <person name="Durkin A.S."/>
            <person name="Torralba M."/>
            <person name="Methe B."/>
            <person name="Sutton G.G."/>
            <person name="Strausberg R.L."/>
            <person name="Nelson K.E."/>
        </authorList>
    </citation>
    <scope>NUCLEOTIDE SEQUENCE [LARGE SCALE GENOMIC DNA]</scope>
    <source>
        <strain evidence="5 6">ATCC 35580</strain>
    </source>
</reference>
<dbReference type="Pfam" id="PF00027">
    <property type="entry name" value="cNMP_binding"/>
    <property type="match status" value="1"/>
</dbReference>
<dbReference type="SUPFAM" id="SSF51206">
    <property type="entry name" value="cAMP-binding domain-like"/>
    <property type="match status" value="1"/>
</dbReference>
<dbReference type="CDD" id="cd00038">
    <property type="entry name" value="CAP_ED"/>
    <property type="match status" value="1"/>
</dbReference>
<protein>
    <recommendedName>
        <fullName evidence="1">diguanylate cyclase</fullName>
        <ecNumber evidence="1">2.7.7.65</ecNumber>
    </recommendedName>
</protein>
<dbReference type="PROSITE" id="PS00888">
    <property type="entry name" value="CNMP_BINDING_1"/>
    <property type="match status" value="1"/>
</dbReference>
<dbReference type="SMART" id="SM00267">
    <property type="entry name" value="GGDEF"/>
    <property type="match status" value="1"/>
</dbReference>
<feature type="domain" description="GGDEF" evidence="4">
    <location>
        <begin position="191"/>
        <end position="320"/>
    </location>
</feature>
<dbReference type="AlphaFoldDB" id="C8PM83"/>
<dbReference type="InterPro" id="IPR050469">
    <property type="entry name" value="Diguanylate_Cyclase"/>
</dbReference>
<evidence type="ECO:0000256" key="2">
    <source>
        <dbReference type="ARBA" id="ARBA00034247"/>
    </source>
</evidence>
<dbReference type="STRING" id="596324.TREVI0001_0495"/>
<sequence length="320" mass="35679">MLEVKQRWLEVLRKTSLFSRLTTDQMAVVLSSLFYCELEAGQTLVYEGEIGSELFIIVQGCISVSVKSGEENIELGRLRSGDFFGEMSLLEQTARSASCTAVENTSCFMFKARDFSQIIVNDPIIAVSILHQMLSSTVSRLLRTNSFLTQVIQWGDEAKKRAITDPFTGLFNRRYLDDNIGNLIRRNAETTGASFAMVDVDRFGTLNKTYGSVFCDTILLAITDAFKKTFDHQDTLIRYGGDEFCFIIGGKFERAETLCTTVCKTVNSLRFSEHPDLAVSCSIGLVPCAHNDNAQDILKHSDEALYRAKEAGRNRVCTAG</sequence>
<dbReference type="EC" id="2.7.7.65" evidence="1"/>
<evidence type="ECO:0000259" key="4">
    <source>
        <dbReference type="PROSITE" id="PS50887"/>
    </source>
</evidence>
<dbReference type="eggNOG" id="COG3706">
    <property type="taxonomic scope" value="Bacteria"/>
</dbReference>
<dbReference type="InterPro" id="IPR014710">
    <property type="entry name" value="RmlC-like_jellyroll"/>
</dbReference>
<dbReference type="InterPro" id="IPR043128">
    <property type="entry name" value="Rev_trsase/Diguanyl_cyclase"/>
</dbReference>
<dbReference type="NCBIfam" id="TIGR00254">
    <property type="entry name" value="GGDEF"/>
    <property type="match status" value="1"/>
</dbReference>
<dbReference type="InterPro" id="IPR018490">
    <property type="entry name" value="cNMP-bd_dom_sf"/>
</dbReference>
<accession>C8PM83</accession>
<evidence type="ECO:0000259" key="3">
    <source>
        <dbReference type="PROSITE" id="PS50042"/>
    </source>
</evidence>
<dbReference type="Gene3D" id="2.60.120.10">
    <property type="entry name" value="Jelly Rolls"/>
    <property type="match status" value="1"/>
</dbReference>
<dbReference type="CDD" id="cd01949">
    <property type="entry name" value="GGDEF"/>
    <property type="match status" value="1"/>
</dbReference>
<dbReference type="SMART" id="SM00100">
    <property type="entry name" value="cNMP"/>
    <property type="match status" value="1"/>
</dbReference>
<dbReference type="Pfam" id="PF00990">
    <property type="entry name" value="GGDEF"/>
    <property type="match status" value="1"/>
</dbReference>
<dbReference type="PROSITE" id="PS50887">
    <property type="entry name" value="GGDEF"/>
    <property type="match status" value="1"/>
</dbReference>
<dbReference type="InterPro" id="IPR029787">
    <property type="entry name" value="Nucleotide_cyclase"/>
</dbReference>
<dbReference type="InterPro" id="IPR018488">
    <property type="entry name" value="cNMP-bd_CS"/>
</dbReference>
<dbReference type="Proteomes" id="UP000004509">
    <property type="component" value="Unassembled WGS sequence"/>
</dbReference>
<evidence type="ECO:0000256" key="1">
    <source>
        <dbReference type="ARBA" id="ARBA00012528"/>
    </source>
</evidence>
<dbReference type="OrthoDB" id="9779586at2"/>
<dbReference type="GO" id="GO:0052621">
    <property type="term" value="F:diguanylate cyclase activity"/>
    <property type="evidence" value="ECO:0007669"/>
    <property type="project" value="UniProtKB-EC"/>
</dbReference>
<dbReference type="Gene3D" id="3.30.70.270">
    <property type="match status" value="1"/>
</dbReference>
<dbReference type="PROSITE" id="PS50042">
    <property type="entry name" value="CNMP_BINDING_3"/>
    <property type="match status" value="1"/>
</dbReference>
<gene>
    <name evidence="5" type="ORF">TREVI0001_0495</name>
</gene>
<dbReference type="PANTHER" id="PTHR45138:SF9">
    <property type="entry name" value="DIGUANYLATE CYCLASE DGCM-RELATED"/>
    <property type="match status" value="1"/>
</dbReference>
<name>C8PM83_9SPIR</name>